<dbReference type="PROSITE" id="PS51186">
    <property type="entry name" value="GNAT"/>
    <property type="match status" value="1"/>
</dbReference>
<dbReference type="InterPro" id="IPR051822">
    <property type="entry name" value="Glycosyl_Hydrolase_84"/>
</dbReference>
<dbReference type="EMBL" id="CP138359">
    <property type="protein sequence ID" value="WPF82246.1"/>
    <property type="molecule type" value="Genomic_DNA"/>
</dbReference>
<dbReference type="InterPro" id="IPR000182">
    <property type="entry name" value="GNAT_dom"/>
</dbReference>
<feature type="domain" description="N-acetyltransferase" evidence="1">
    <location>
        <begin position="57"/>
        <end position="195"/>
    </location>
</feature>
<evidence type="ECO:0000313" key="3">
    <source>
        <dbReference type="Proteomes" id="UP001304340"/>
    </source>
</evidence>
<dbReference type="InterPro" id="IPR016181">
    <property type="entry name" value="Acyl_CoA_acyltransferase"/>
</dbReference>
<sequence length="198" mass="21748">MTSDLPGMYDVCLRTGDSGADATGLYSDPFLLAHVYAGPYPVADPGLTFVLTGRGRVLGYVVGTADTVGFEEWQERSWWPTLREQLADHPAADPGDGSQDWERVQHIRRARPQHDPLYERFPAHLHIDLLPEAQGGGNGRRLMTRFLDALRTRGVPGVHLGVGSGNPGARAFYLATGFTEARVQDWGSTMVMDLVDRS</sequence>
<organism evidence="2 3">
    <name type="scientific">Sanguibacter biliveldensis</name>
    <dbReference type="NCBI Taxonomy" id="3030830"/>
    <lineage>
        <taxon>Bacteria</taxon>
        <taxon>Bacillati</taxon>
        <taxon>Actinomycetota</taxon>
        <taxon>Actinomycetes</taxon>
        <taxon>Micrococcales</taxon>
        <taxon>Sanguibacteraceae</taxon>
        <taxon>Sanguibacter</taxon>
    </lineage>
</organism>
<keyword evidence="3" id="KW-1185">Reference proteome</keyword>
<evidence type="ECO:0000313" key="2">
    <source>
        <dbReference type="EMBL" id="WPF82246.1"/>
    </source>
</evidence>
<name>A0AAF1BXY4_9MICO</name>
<dbReference type="Gene3D" id="3.40.630.30">
    <property type="match status" value="1"/>
</dbReference>
<accession>A0AAF1BXY4</accession>
<dbReference type="PANTHER" id="PTHR13170:SF16">
    <property type="entry name" value="PROTEIN O-GLCNACASE"/>
    <property type="match status" value="1"/>
</dbReference>
<dbReference type="Pfam" id="PF00583">
    <property type="entry name" value="Acetyltransf_1"/>
    <property type="match status" value="1"/>
</dbReference>
<dbReference type="GO" id="GO:0016747">
    <property type="term" value="F:acyltransferase activity, transferring groups other than amino-acyl groups"/>
    <property type="evidence" value="ECO:0007669"/>
    <property type="project" value="InterPro"/>
</dbReference>
<dbReference type="Proteomes" id="UP001304340">
    <property type="component" value="Chromosome"/>
</dbReference>
<dbReference type="KEGG" id="sbil:SANBI_003590"/>
<evidence type="ECO:0000259" key="1">
    <source>
        <dbReference type="PROSITE" id="PS51186"/>
    </source>
</evidence>
<dbReference type="RefSeq" id="WP_319157488.1">
    <property type="nucleotide sequence ID" value="NZ_CP138359.1"/>
</dbReference>
<reference evidence="3" key="1">
    <citation type="submission" date="2023-11" db="EMBL/GenBank/DDBJ databases">
        <authorList>
            <person name="Helweg L.P."/>
            <person name="Kiel A."/>
            <person name="Hitz F."/>
            <person name="Ruckert-Reed C."/>
            <person name="Busche T."/>
            <person name="Kaltschmidt B."/>
            <person name="Kaltschmidt C."/>
        </authorList>
    </citation>
    <scope>NUCLEOTIDE SEQUENCE [LARGE SCALE GENOMIC DNA]</scope>
    <source>
        <strain evidence="3">4.1</strain>
    </source>
</reference>
<dbReference type="AlphaFoldDB" id="A0AAF1BXY4"/>
<dbReference type="PANTHER" id="PTHR13170">
    <property type="entry name" value="O-GLCNACASE"/>
    <property type="match status" value="1"/>
</dbReference>
<protein>
    <submittedName>
        <fullName evidence="2">GNAT family N-acetyltransferase</fullName>
    </submittedName>
</protein>
<dbReference type="SUPFAM" id="SSF55729">
    <property type="entry name" value="Acyl-CoA N-acyltransferases (Nat)"/>
    <property type="match status" value="1"/>
</dbReference>
<gene>
    <name evidence="2" type="ORF">SANBI_003590</name>
</gene>
<proteinExistence type="predicted"/>